<dbReference type="Gene3D" id="3.40.50.850">
    <property type="entry name" value="Isochorismatase-like"/>
    <property type="match status" value="1"/>
</dbReference>
<dbReference type="PANTHER" id="PTHR14119:SF3">
    <property type="entry name" value="ISOCHORISMATASE DOMAIN-CONTAINING PROTEIN 2"/>
    <property type="match status" value="1"/>
</dbReference>
<dbReference type="GO" id="GO:0016787">
    <property type="term" value="F:hydrolase activity"/>
    <property type="evidence" value="ECO:0007669"/>
    <property type="project" value="UniProtKB-KW"/>
</dbReference>
<dbReference type="InterPro" id="IPR036380">
    <property type="entry name" value="Isochorismatase-like_sf"/>
</dbReference>
<dbReference type="SUPFAM" id="SSF52499">
    <property type="entry name" value="Isochorismatase-like hydrolases"/>
    <property type="match status" value="1"/>
</dbReference>
<protein>
    <submittedName>
        <fullName evidence="3">Isochorismatase hydrolase</fullName>
    </submittedName>
</protein>
<name>A0A1Y2D0A0_9FUNG</name>
<reference evidence="3 4" key="1">
    <citation type="submission" date="2016-07" db="EMBL/GenBank/DDBJ databases">
        <title>Pervasive Adenine N6-methylation of Active Genes in Fungi.</title>
        <authorList>
            <consortium name="DOE Joint Genome Institute"/>
            <person name="Mondo S.J."/>
            <person name="Dannebaum R.O."/>
            <person name="Kuo R.C."/>
            <person name="Labutti K."/>
            <person name="Haridas S."/>
            <person name="Kuo A."/>
            <person name="Salamov A."/>
            <person name="Ahrendt S.R."/>
            <person name="Lipzen A."/>
            <person name="Sullivan W."/>
            <person name="Andreopoulos W.B."/>
            <person name="Clum A."/>
            <person name="Lindquist E."/>
            <person name="Daum C."/>
            <person name="Ramamoorthy G.K."/>
            <person name="Gryganskyi A."/>
            <person name="Culley D."/>
            <person name="Magnuson J.K."/>
            <person name="James T.Y."/>
            <person name="O'Malley M.A."/>
            <person name="Stajich J.E."/>
            <person name="Spatafora J.W."/>
            <person name="Visel A."/>
            <person name="Grigoriev I.V."/>
        </authorList>
    </citation>
    <scope>NUCLEOTIDE SEQUENCE [LARGE SCALE GENOMIC DNA]</scope>
    <source>
        <strain evidence="3 4">JEL800</strain>
    </source>
</reference>
<gene>
    <name evidence="3" type="ORF">BCR33DRAFT_711890</name>
</gene>
<evidence type="ECO:0000259" key="2">
    <source>
        <dbReference type="Pfam" id="PF00857"/>
    </source>
</evidence>
<dbReference type="AlphaFoldDB" id="A0A1Y2D0A0"/>
<feature type="non-terminal residue" evidence="3">
    <location>
        <position position="1"/>
    </location>
</feature>
<proteinExistence type="inferred from homology"/>
<comment type="caution">
    <text evidence="3">The sequence shown here is derived from an EMBL/GenBank/DDBJ whole genome shotgun (WGS) entry which is preliminary data.</text>
</comment>
<dbReference type="Proteomes" id="UP000193642">
    <property type="component" value="Unassembled WGS sequence"/>
</dbReference>
<dbReference type="InterPro" id="IPR000868">
    <property type="entry name" value="Isochorismatase-like_dom"/>
</dbReference>
<sequence>TKFSSHIHEYDAVIGIASKVEHLHSIHSEQIPAKLGPTDPRLLPLLPQGLTHTFSKSLFSMLTPEVTTKVTELGINHVILLGIESHVCVLQTALDLLEKGIGVTVLKDAVSSVNRGEIEVALEQMRNAGAAVSTSESVLFQLMGSAEHPGFRAIQALLKETKEETQKALNVFCT</sequence>
<organism evidence="3 4">
    <name type="scientific">Rhizoclosmatium globosum</name>
    <dbReference type="NCBI Taxonomy" id="329046"/>
    <lineage>
        <taxon>Eukaryota</taxon>
        <taxon>Fungi</taxon>
        <taxon>Fungi incertae sedis</taxon>
        <taxon>Chytridiomycota</taxon>
        <taxon>Chytridiomycota incertae sedis</taxon>
        <taxon>Chytridiomycetes</taxon>
        <taxon>Chytridiales</taxon>
        <taxon>Chytriomycetaceae</taxon>
        <taxon>Rhizoclosmatium</taxon>
    </lineage>
</organism>
<dbReference type="PANTHER" id="PTHR14119">
    <property type="entry name" value="HYDROLASE"/>
    <property type="match status" value="1"/>
</dbReference>
<feature type="domain" description="Isochorismatase-like" evidence="2">
    <location>
        <begin position="29"/>
        <end position="136"/>
    </location>
</feature>
<comment type="similarity">
    <text evidence="1">Belongs to the isochorismatase family.</text>
</comment>
<dbReference type="Pfam" id="PF00857">
    <property type="entry name" value="Isochorismatase"/>
    <property type="match status" value="1"/>
</dbReference>
<keyword evidence="3" id="KW-0378">Hydrolase</keyword>
<dbReference type="InterPro" id="IPR050993">
    <property type="entry name" value="Isochorismatase_domain"/>
</dbReference>
<accession>A0A1Y2D0A0</accession>
<dbReference type="STRING" id="329046.A0A1Y2D0A0"/>
<evidence type="ECO:0000256" key="1">
    <source>
        <dbReference type="ARBA" id="ARBA00006336"/>
    </source>
</evidence>
<keyword evidence="4" id="KW-1185">Reference proteome</keyword>
<evidence type="ECO:0000313" key="3">
    <source>
        <dbReference type="EMBL" id="ORY52627.1"/>
    </source>
</evidence>
<evidence type="ECO:0000313" key="4">
    <source>
        <dbReference type="Proteomes" id="UP000193642"/>
    </source>
</evidence>
<dbReference type="OrthoDB" id="269496at2759"/>
<dbReference type="EMBL" id="MCGO01000003">
    <property type="protein sequence ID" value="ORY52627.1"/>
    <property type="molecule type" value="Genomic_DNA"/>
</dbReference>